<keyword evidence="2" id="KW-1185">Reference proteome</keyword>
<protein>
    <submittedName>
        <fullName evidence="1">Uncharacterized protein</fullName>
    </submittedName>
</protein>
<proteinExistence type="predicted"/>
<dbReference type="Proteomes" id="UP001187346">
    <property type="component" value="Unassembled WGS sequence"/>
</dbReference>
<gene>
    <name evidence="1" type="ORF">R5A26_24315</name>
</gene>
<reference evidence="1 2" key="1">
    <citation type="submission" date="2023-10" db="EMBL/GenBank/DDBJ databases">
        <title>Characterization of rhizosphere-enriched actinobacteria from wheat plants lab-grown on chernevaya soil.</title>
        <authorList>
            <person name="Tikhonova E.N."/>
            <person name="Konopkin A."/>
            <person name="Kravchenko I.K."/>
        </authorList>
    </citation>
    <scope>NUCLEOTIDE SEQUENCE [LARGE SCALE GENOMIC DNA]</scope>
    <source>
        <strain evidence="1 2">RR29</strain>
    </source>
</reference>
<dbReference type="RefSeq" id="WP_266858952.1">
    <property type="nucleotide sequence ID" value="NZ_JAPEMW010000001.1"/>
</dbReference>
<evidence type="ECO:0000313" key="1">
    <source>
        <dbReference type="EMBL" id="MDV7219075.1"/>
    </source>
</evidence>
<evidence type="ECO:0000313" key="2">
    <source>
        <dbReference type="Proteomes" id="UP001187346"/>
    </source>
</evidence>
<comment type="caution">
    <text evidence="1">The sequence shown here is derived from an EMBL/GenBank/DDBJ whole genome shotgun (WGS) entry which is preliminary data.</text>
</comment>
<dbReference type="EMBL" id="JAWMAJ010000083">
    <property type="protein sequence ID" value="MDV7219075.1"/>
    <property type="molecule type" value="Genomic_DNA"/>
</dbReference>
<accession>A0ABU4FGB5</accession>
<organism evidence="1 2">
    <name type="scientific">Streptomyces prunicolor</name>
    <dbReference type="NCBI Taxonomy" id="67348"/>
    <lineage>
        <taxon>Bacteria</taxon>
        <taxon>Bacillati</taxon>
        <taxon>Actinomycetota</taxon>
        <taxon>Actinomycetes</taxon>
        <taxon>Kitasatosporales</taxon>
        <taxon>Streptomycetaceae</taxon>
        <taxon>Streptomyces</taxon>
    </lineage>
</organism>
<sequence length="216" mass="23135">MAVRPFDPRLLPEGHPDKIAGPARGTVLDGLWRGLVRYCLWPSYRGLVALGSTHVAALWHPEFGAHLQDVSSASPERAGRLTAPSHFPIPRRTVMSDARLVGTWTTHLDDDGKAVPGLVSFSADGSVVSTQLNTKNIGLGTWRVTGSGTFEYGFHILAADPEGKHVGEAHVRVSGEFVSDTEWQGTGGAEFFDPQGTRLRGHAGSKVTAGKFGIDD</sequence>
<name>A0ABU4FGB5_9ACTN</name>